<dbReference type="InterPro" id="IPR001314">
    <property type="entry name" value="Peptidase_S1A"/>
</dbReference>
<dbReference type="InterPro" id="IPR009003">
    <property type="entry name" value="Peptidase_S1_PA"/>
</dbReference>
<dbReference type="PANTHER" id="PTHR24252:SF10">
    <property type="entry name" value="SERINE PROTEASE 56"/>
    <property type="match status" value="1"/>
</dbReference>
<evidence type="ECO:0000259" key="7">
    <source>
        <dbReference type="PROSITE" id="PS50240"/>
    </source>
</evidence>
<dbReference type="GO" id="GO:0004252">
    <property type="term" value="F:serine-type endopeptidase activity"/>
    <property type="evidence" value="ECO:0007669"/>
    <property type="project" value="InterPro"/>
</dbReference>
<dbReference type="SMART" id="SM00020">
    <property type="entry name" value="Tryp_SPc"/>
    <property type="match status" value="1"/>
</dbReference>
<dbReference type="PRINTS" id="PR00722">
    <property type="entry name" value="CHYMOTRYPSIN"/>
</dbReference>
<dbReference type="PROSITE" id="PS00135">
    <property type="entry name" value="TRYPSIN_SER"/>
    <property type="match status" value="1"/>
</dbReference>
<dbReference type="EMBL" id="JAYKXH010000007">
    <property type="protein sequence ID" value="KAK7163578.1"/>
    <property type="molecule type" value="Genomic_DNA"/>
</dbReference>
<protein>
    <recommendedName>
        <fullName evidence="7">Peptidase S1 domain-containing protein</fullName>
    </recommendedName>
</protein>
<feature type="domain" description="Peptidase S1" evidence="7">
    <location>
        <begin position="228"/>
        <end position="461"/>
    </location>
</feature>
<accession>A0AAN9D8N6</accession>
<keyword evidence="1 5" id="KW-0645">Protease</keyword>
<keyword evidence="9" id="KW-1185">Reference proteome</keyword>
<dbReference type="Pfam" id="PF00089">
    <property type="entry name" value="Trypsin"/>
    <property type="match status" value="1"/>
</dbReference>
<sequence>MRKELSPCACAFEKWNFLRLLESTLLEDSPVDRLSEVMGVMSLLLLTVIGWCGGAPPVREVYRMPQSALKALTDRGTVVMEAALSRALSAVDDAVSDRSKAEAGCRGCVPCLFQDCGQRKGACASPEDIQSEPSCEVISRAQQEADEGERSWLLSQACGFYKRRCTTAQVNKDMCVRVMGESCSARVLQCSLLNTMQNLEPATQTTTQAVCGQRFSVTQNLTQPRPRIMGGSPAPLGSWPWLVNLRLDGALMCGGVLVDSSWVLTAAHCFAGSRSESYWTAVVGEFDLTKSDPDEQIMKVNRIITHPKFNPKTFNNDIALVELSSPVILSERVTPVCLPSDLDPPAGTPCLVAGWGSLYEDGPAADVVMEAKVPLLSQTTCRTALGKELLTNTMFCAGYLSGGIDSCQGDSGGPLIFQDRLSGRFQLFGITSWGDGCGERGKPGVYTRVTAFSDWVMTEIQKSFGSREPTCPELLKTTELSEEQQMSEFNTLCHYYTLSCSSTLDPSACQRLAQDKCQSRFKKCQLHSFLQTLLDLLQRADDYIRDKVDLTFFTQTLPQLVENVYSSAHLPRRRRNALVTEQVGLPALFQQVGPLVDDWESYLRGIAEDLDQHKELKNSNNLSQEQQLFTPFQDEDSEKAPLQQFDGALRSSITALRSKLESLRIPVIPELDHQLFQRDFTIPTTGKQLQDNSGHAREPVLSADIWTSLIYKALRGSVTGSVTGHPVMTEAPRDDMDTTSRSAEPSAQPMKLKTLEPSDSPIEKSSVPTQKPQLQQPLFKKLLQRRRRGLLKRLIRGANDKVCSGVTESAQMVSTTKEMYNWILDVPSNNINMIFQEVLVDLNTKNERGLYQSRIKATVGGRPLTFYSLVGLENEAFYRSMPRIIAVAIDALKT</sequence>
<dbReference type="AlphaFoldDB" id="A0AAN9D8N6"/>
<keyword evidence="3 5" id="KW-0720">Serine protease</keyword>
<dbReference type="Gene3D" id="2.40.10.10">
    <property type="entry name" value="Trypsin-like serine proteases"/>
    <property type="match status" value="1"/>
</dbReference>
<evidence type="ECO:0000256" key="1">
    <source>
        <dbReference type="ARBA" id="ARBA00022670"/>
    </source>
</evidence>
<evidence type="ECO:0000313" key="8">
    <source>
        <dbReference type="EMBL" id="KAK7163578.1"/>
    </source>
</evidence>
<keyword evidence="4" id="KW-1015">Disulfide bond</keyword>
<name>A0AAN9D8N6_9TELE</name>
<dbReference type="InterPro" id="IPR033116">
    <property type="entry name" value="TRYPSIN_SER"/>
</dbReference>
<evidence type="ECO:0000256" key="6">
    <source>
        <dbReference type="SAM" id="MobiDB-lite"/>
    </source>
</evidence>
<dbReference type="PROSITE" id="PS00134">
    <property type="entry name" value="TRYPSIN_HIS"/>
    <property type="match status" value="1"/>
</dbReference>
<dbReference type="Proteomes" id="UP001364617">
    <property type="component" value="Unassembled WGS sequence"/>
</dbReference>
<dbReference type="CDD" id="cd00190">
    <property type="entry name" value="Tryp_SPc"/>
    <property type="match status" value="1"/>
</dbReference>
<dbReference type="InterPro" id="IPR001254">
    <property type="entry name" value="Trypsin_dom"/>
</dbReference>
<evidence type="ECO:0000313" key="9">
    <source>
        <dbReference type="Proteomes" id="UP001364617"/>
    </source>
</evidence>
<evidence type="ECO:0000256" key="3">
    <source>
        <dbReference type="ARBA" id="ARBA00022825"/>
    </source>
</evidence>
<dbReference type="InterPro" id="IPR043504">
    <property type="entry name" value="Peptidase_S1_PA_chymotrypsin"/>
</dbReference>
<gene>
    <name evidence="8" type="ORF">R3I93_007587</name>
</gene>
<dbReference type="FunFam" id="2.40.10.10:FF:000003">
    <property type="entry name" value="Transmembrane serine protease 3"/>
    <property type="match status" value="1"/>
</dbReference>
<reference evidence="8 9" key="1">
    <citation type="submission" date="2024-02" db="EMBL/GenBank/DDBJ databases">
        <title>Chromosome-level genome assembly of the Eurasian Minnow (Phoxinus phoxinus).</title>
        <authorList>
            <person name="Oriowo T.O."/>
            <person name="Martin S."/>
            <person name="Stange M."/>
            <person name="Chrysostomakis Y."/>
            <person name="Brown T."/>
            <person name="Winkler S."/>
            <person name="Kukowka S."/>
            <person name="Myers E.W."/>
            <person name="Bohne A."/>
        </authorList>
    </citation>
    <scope>NUCLEOTIDE SEQUENCE [LARGE SCALE GENOMIC DNA]</scope>
    <source>
        <strain evidence="8">ZFMK-TIS-60720</strain>
        <tissue evidence="8">Whole Organism</tissue>
    </source>
</reference>
<evidence type="ECO:0000256" key="5">
    <source>
        <dbReference type="RuleBase" id="RU363034"/>
    </source>
</evidence>
<dbReference type="PROSITE" id="PS50240">
    <property type="entry name" value="TRYPSIN_DOM"/>
    <property type="match status" value="1"/>
</dbReference>
<evidence type="ECO:0000256" key="4">
    <source>
        <dbReference type="ARBA" id="ARBA00023157"/>
    </source>
</evidence>
<organism evidence="8 9">
    <name type="scientific">Phoxinus phoxinus</name>
    <name type="common">Eurasian minnow</name>
    <dbReference type="NCBI Taxonomy" id="58324"/>
    <lineage>
        <taxon>Eukaryota</taxon>
        <taxon>Metazoa</taxon>
        <taxon>Chordata</taxon>
        <taxon>Craniata</taxon>
        <taxon>Vertebrata</taxon>
        <taxon>Euteleostomi</taxon>
        <taxon>Actinopterygii</taxon>
        <taxon>Neopterygii</taxon>
        <taxon>Teleostei</taxon>
        <taxon>Ostariophysi</taxon>
        <taxon>Cypriniformes</taxon>
        <taxon>Leuciscidae</taxon>
        <taxon>Phoxininae</taxon>
        <taxon>Phoxinus</taxon>
    </lineage>
</organism>
<dbReference type="GO" id="GO:0006508">
    <property type="term" value="P:proteolysis"/>
    <property type="evidence" value="ECO:0007669"/>
    <property type="project" value="UniProtKB-KW"/>
</dbReference>
<proteinExistence type="predicted"/>
<dbReference type="SUPFAM" id="SSF50494">
    <property type="entry name" value="Trypsin-like serine proteases"/>
    <property type="match status" value="1"/>
</dbReference>
<feature type="region of interest" description="Disordered" evidence="6">
    <location>
        <begin position="721"/>
        <end position="773"/>
    </location>
</feature>
<keyword evidence="2 5" id="KW-0378">Hydrolase</keyword>
<evidence type="ECO:0000256" key="2">
    <source>
        <dbReference type="ARBA" id="ARBA00022801"/>
    </source>
</evidence>
<comment type="caution">
    <text evidence="8">The sequence shown here is derived from an EMBL/GenBank/DDBJ whole genome shotgun (WGS) entry which is preliminary data.</text>
</comment>
<dbReference type="InterPro" id="IPR018114">
    <property type="entry name" value="TRYPSIN_HIS"/>
</dbReference>
<dbReference type="PANTHER" id="PTHR24252">
    <property type="entry name" value="ACROSIN-RELATED"/>
    <property type="match status" value="1"/>
</dbReference>